<sequence>MYAKKTSKSYSHALSDLSEMPLVSIAQHFYSCMSQSVIKERMCPQASEHELATKDSVLKGEVKLEVLFTGRRAGSFNYVLSLFARDVEYVRVGFNTDFGRPKRLQDT</sequence>
<dbReference type="AlphaFoldDB" id="A0A232FM39"/>
<gene>
    <name evidence="1" type="ORF">TSAR_005101</name>
</gene>
<protein>
    <submittedName>
        <fullName evidence="1">Uncharacterized protein</fullName>
    </submittedName>
</protein>
<reference evidence="1 2" key="1">
    <citation type="journal article" date="2017" name="Curr. Biol.">
        <title>The Evolution of Venom by Co-option of Single-Copy Genes.</title>
        <authorList>
            <person name="Martinson E.O."/>
            <person name="Mrinalini"/>
            <person name="Kelkar Y.D."/>
            <person name="Chang C.H."/>
            <person name="Werren J.H."/>
        </authorList>
    </citation>
    <scope>NUCLEOTIDE SEQUENCE [LARGE SCALE GENOMIC DNA]</scope>
    <source>
        <strain evidence="1 2">Alberta</strain>
        <tissue evidence="1">Whole body</tissue>
    </source>
</reference>
<evidence type="ECO:0000313" key="1">
    <source>
        <dbReference type="EMBL" id="OXU31580.1"/>
    </source>
</evidence>
<organism evidence="1 2">
    <name type="scientific">Trichomalopsis sarcophagae</name>
    <dbReference type="NCBI Taxonomy" id="543379"/>
    <lineage>
        <taxon>Eukaryota</taxon>
        <taxon>Metazoa</taxon>
        <taxon>Ecdysozoa</taxon>
        <taxon>Arthropoda</taxon>
        <taxon>Hexapoda</taxon>
        <taxon>Insecta</taxon>
        <taxon>Pterygota</taxon>
        <taxon>Neoptera</taxon>
        <taxon>Endopterygota</taxon>
        <taxon>Hymenoptera</taxon>
        <taxon>Apocrita</taxon>
        <taxon>Proctotrupomorpha</taxon>
        <taxon>Chalcidoidea</taxon>
        <taxon>Pteromalidae</taxon>
        <taxon>Pteromalinae</taxon>
        <taxon>Trichomalopsis</taxon>
    </lineage>
</organism>
<name>A0A232FM39_9HYME</name>
<comment type="caution">
    <text evidence="1">The sequence shown here is derived from an EMBL/GenBank/DDBJ whole genome shotgun (WGS) entry which is preliminary data.</text>
</comment>
<dbReference type="EMBL" id="NNAY01000047">
    <property type="protein sequence ID" value="OXU31580.1"/>
    <property type="molecule type" value="Genomic_DNA"/>
</dbReference>
<dbReference type="Proteomes" id="UP000215335">
    <property type="component" value="Unassembled WGS sequence"/>
</dbReference>
<accession>A0A232FM39</accession>
<keyword evidence="2" id="KW-1185">Reference proteome</keyword>
<evidence type="ECO:0000313" key="2">
    <source>
        <dbReference type="Proteomes" id="UP000215335"/>
    </source>
</evidence>
<proteinExistence type="predicted"/>